<protein>
    <recommendedName>
        <fullName evidence="4">L-aspartate oxidase</fullName>
        <ecNumber evidence="4">1.4.3.16</ecNumber>
    </recommendedName>
</protein>
<dbReference type="Pfam" id="PF02910">
    <property type="entry name" value="Succ_DH_flav_C"/>
    <property type="match status" value="1"/>
</dbReference>
<dbReference type="EC" id="1.4.3.16" evidence="4"/>
<keyword evidence="5" id="KW-0285">Flavoprotein</keyword>
<name>A0A318THT7_9HYPH</name>
<evidence type="ECO:0000259" key="12">
    <source>
        <dbReference type="Pfam" id="PF00890"/>
    </source>
</evidence>
<feature type="domain" description="FAD-dependent oxidoreductase 2 FAD-binding" evidence="12">
    <location>
        <begin position="12"/>
        <end position="376"/>
    </location>
</feature>
<dbReference type="SUPFAM" id="SSF46977">
    <property type="entry name" value="Succinate dehydrogenase/fumarate reductase flavoprotein C-terminal domain"/>
    <property type="match status" value="1"/>
</dbReference>
<dbReference type="FunFam" id="3.90.700.10:FF:000002">
    <property type="entry name" value="L-aspartate oxidase"/>
    <property type="match status" value="1"/>
</dbReference>
<dbReference type="SUPFAM" id="SSF51905">
    <property type="entry name" value="FAD/NAD(P)-binding domain"/>
    <property type="match status" value="1"/>
</dbReference>
<evidence type="ECO:0000256" key="11">
    <source>
        <dbReference type="SAM" id="MobiDB-lite"/>
    </source>
</evidence>
<evidence type="ECO:0000256" key="10">
    <source>
        <dbReference type="PIRSR" id="PIRSR000171-1"/>
    </source>
</evidence>
<evidence type="ECO:0000256" key="4">
    <source>
        <dbReference type="ARBA" id="ARBA00012173"/>
    </source>
</evidence>
<reference evidence="14 15" key="1">
    <citation type="submission" date="2018-06" db="EMBL/GenBank/DDBJ databases">
        <title>Genomic Encyclopedia of Type Strains, Phase III (KMG-III): the genomes of soil and plant-associated and newly described type strains.</title>
        <authorList>
            <person name="Whitman W."/>
        </authorList>
    </citation>
    <scope>NUCLEOTIDE SEQUENCE [LARGE SCALE GENOMIC DNA]</scope>
    <source>
        <strain evidence="14 15">ORS 1419</strain>
    </source>
</reference>
<dbReference type="SUPFAM" id="SSF56425">
    <property type="entry name" value="Succinate dehydrogenase/fumarate reductase flavoprotein, catalytic domain"/>
    <property type="match status" value="1"/>
</dbReference>
<evidence type="ECO:0000256" key="5">
    <source>
        <dbReference type="ARBA" id="ARBA00022630"/>
    </source>
</evidence>
<evidence type="ECO:0000256" key="7">
    <source>
        <dbReference type="ARBA" id="ARBA00022827"/>
    </source>
</evidence>
<gene>
    <name evidence="14" type="ORF">C7477_107111</name>
</gene>
<keyword evidence="6" id="KW-0662">Pyridine nucleotide biosynthesis</keyword>
<evidence type="ECO:0000256" key="8">
    <source>
        <dbReference type="ARBA" id="ARBA00023002"/>
    </source>
</evidence>
<evidence type="ECO:0000259" key="13">
    <source>
        <dbReference type="Pfam" id="PF02910"/>
    </source>
</evidence>
<dbReference type="Gene3D" id="3.50.50.60">
    <property type="entry name" value="FAD/NAD(P)-binding domain"/>
    <property type="match status" value="1"/>
</dbReference>
<dbReference type="Proteomes" id="UP000247454">
    <property type="component" value="Unassembled WGS sequence"/>
</dbReference>
<dbReference type="PIRSF" id="PIRSF000171">
    <property type="entry name" value="SDHA_APRA_LASPO"/>
    <property type="match status" value="1"/>
</dbReference>
<dbReference type="InterPro" id="IPR037099">
    <property type="entry name" value="Fum_R/Succ_DH_flav-like_C_sf"/>
</dbReference>
<dbReference type="UniPathway" id="UPA00253">
    <property type="reaction ID" value="UER00326"/>
</dbReference>
<dbReference type="Pfam" id="PF00890">
    <property type="entry name" value="FAD_binding_2"/>
    <property type="match status" value="1"/>
</dbReference>
<evidence type="ECO:0000256" key="9">
    <source>
        <dbReference type="ARBA" id="ARBA00048305"/>
    </source>
</evidence>
<evidence type="ECO:0000256" key="2">
    <source>
        <dbReference type="ARBA" id="ARBA00004950"/>
    </source>
</evidence>
<dbReference type="GO" id="GO:0008734">
    <property type="term" value="F:L-aspartate oxidase activity"/>
    <property type="evidence" value="ECO:0007669"/>
    <property type="project" value="UniProtKB-EC"/>
</dbReference>
<dbReference type="PANTHER" id="PTHR42716:SF2">
    <property type="entry name" value="L-ASPARTATE OXIDASE, CHLOROPLASTIC"/>
    <property type="match status" value="1"/>
</dbReference>
<evidence type="ECO:0000313" key="15">
    <source>
        <dbReference type="Proteomes" id="UP000247454"/>
    </source>
</evidence>
<feature type="region of interest" description="Disordered" evidence="11">
    <location>
        <begin position="399"/>
        <end position="435"/>
    </location>
</feature>
<sequence>MQRGMFAMPPADTLIIGGGLAGLFCALKLAPRPVTVLAAAPIGHGASSAWAQAGIAAAVSQGDTIEQHLADTLAAGDGIVDEEIARGMVSEAAARVHDLLGYGVPFDRDLGGRLQVSREAAHSQSRVVRVRGDMAGRAIMQALVEAVRRTPSIRVLEGFIAETLIMNDGHVAGVIANGRHLPARAVVLATGGIGHLYQVTTNPPEASGGGIGMAARAGATLADMEFVQFHPTALGVGKDPAPLATEALRGHGATLVNNKGERFMFAHHPDGEMAPRDVVARGIFAEIMAGRGAWLDCTKAVGEHFSEEFPTVYGYCREAGIDPVTQPIPVVPAAHYFMGGVLTDAQGRTSLEGLWACGEVASTGVHGANRLASNSLLEAVVFAARVAGNVEMNLSDQKTLREEHPPLSCRTSPPQGGRLHRHRRSVSTADVEGERQGAYQPISPLEGEMPGRAEGGIHFNQAVDCAPHALLRKTMSAHFGVIRHRIGMEEGLRIILGLERTNRNAAFANTLTTAKLVAVSALKREESRGAHYRTDFPQARPECQRRSLITLAEAEKFAQSHMEFA</sequence>
<dbReference type="PANTHER" id="PTHR42716">
    <property type="entry name" value="L-ASPARTATE OXIDASE"/>
    <property type="match status" value="1"/>
</dbReference>
<comment type="similarity">
    <text evidence="3">Belongs to the FAD-dependent oxidoreductase 2 family. NadB subfamily.</text>
</comment>
<accession>A0A318THT7</accession>
<dbReference type="PRINTS" id="PR00368">
    <property type="entry name" value="FADPNR"/>
</dbReference>
<keyword evidence="7" id="KW-0274">FAD</keyword>
<dbReference type="InterPro" id="IPR005288">
    <property type="entry name" value="NadB"/>
</dbReference>
<dbReference type="Gene3D" id="3.90.700.10">
    <property type="entry name" value="Succinate dehydrogenase/fumarate reductase flavoprotein, catalytic domain"/>
    <property type="match status" value="1"/>
</dbReference>
<comment type="caution">
    <text evidence="14">The sequence shown here is derived from an EMBL/GenBank/DDBJ whole genome shotgun (WGS) entry which is preliminary data.</text>
</comment>
<comment type="pathway">
    <text evidence="2">Cofactor biosynthesis; NAD(+) biosynthesis; iminoaspartate from L-aspartate (oxidase route): step 1/1.</text>
</comment>
<dbReference type="GO" id="GO:0034628">
    <property type="term" value="P:'de novo' NAD+ biosynthetic process from L-aspartate"/>
    <property type="evidence" value="ECO:0007669"/>
    <property type="project" value="TreeGrafter"/>
</dbReference>
<dbReference type="InterPro" id="IPR003953">
    <property type="entry name" value="FAD-dep_OxRdtase_2_FAD-bd"/>
</dbReference>
<feature type="domain" description="Fumarate reductase/succinate dehydrogenase flavoprotein-like C-terminal" evidence="13">
    <location>
        <begin position="507"/>
        <end position="540"/>
    </location>
</feature>
<evidence type="ECO:0000313" key="14">
    <source>
        <dbReference type="EMBL" id="PYE88468.1"/>
    </source>
</evidence>
<dbReference type="Gene3D" id="1.20.58.100">
    <property type="entry name" value="Fumarate reductase/succinate dehydrogenase flavoprotein-like, C-terminal domain"/>
    <property type="match status" value="1"/>
</dbReference>
<comment type="catalytic activity">
    <reaction evidence="9">
        <text>L-aspartate + O2 = iminosuccinate + H2O2</text>
        <dbReference type="Rhea" id="RHEA:25876"/>
        <dbReference type="ChEBI" id="CHEBI:15379"/>
        <dbReference type="ChEBI" id="CHEBI:16240"/>
        <dbReference type="ChEBI" id="CHEBI:29991"/>
        <dbReference type="ChEBI" id="CHEBI:77875"/>
        <dbReference type="EC" id="1.4.3.16"/>
    </reaction>
    <physiologicalReaction direction="left-to-right" evidence="9">
        <dbReference type="Rhea" id="RHEA:25877"/>
    </physiologicalReaction>
</comment>
<dbReference type="NCBIfam" id="NF005701">
    <property type="entry name" value="PRK07512.1"/>
    <property type="match status" value="1"/>
</dbReference>
<dbReference type="AlphaFoldDB" id="A0A318THT7"/>
<dbReference type="EMBL" id="QJTF01000007">
    <property type="protein sequence ID" value="PYE88468.1"/>
    <property type="molecule type" value="Genomic_DNA"/>
</dbReference>
<keyword evidence="8" id="KW-0560">Oxidoreductase</keyword>
<evidence type="ECO:0000256" key="3">
    <source>
        <dbReference type="ARBA" id="ARBA00008562"/>
    </source>
</evidence>
<comment type="cofactor">
    <cofactor evidence="1">
        <name>FAD</name>
        <dbReference type="ChEBI" id="CHEBI:57692"/>
    </cofactor>
</comment>
<evidence type="ECO:0000256" key="1">
    <source>
        <dbReference type="ARBA" id="ARBA00001974"/>
    </source>
</evidence>
<evidence type="ECO:0000256" key="6">
    <source>
        <dbReference type="ARBA" id="ARBA00022642"/>
    </source>
</evidence>
<keyword evidence="15" id="KW-1185">Reference proteome</keyword>
<organism evidence="14 15">
    <name type="scientific">Phyllobacterium leguminum</name>
    <dbReference type="NCBI Taxonomy" id="314237"/>
    <lineage>
        <taxon>Bacteria</taxon>
        <taxon>Pseudomonadati</taxon>
        <taxon>Pseudomonadota</taxon>
        <taxon>Alphaproteobacteria</taxon>
        <taxon>Hyphomicrobiales</taxon>
        <taxon>Phyllobacteriaceae</taxon>
        <taxon>Phyllobacterium</taxon>
    </lineage>
</organism>
<dbReference type="InterPro" id="IPR036188">
    <property type="entry name" value="FAD/NAD-bd_sf"/>
</dbReference>
<feature type="active site" description="Proton acceptor" evidence="10">
    <location>
        <position position="276"/>
    </location>
</feature>
<proteinExistence type="inferred from homology"/>
<dbReference type="InterPro" id="IPR027477">
    <property type="entry name" value="Succ_DH/fumarate_Rdtase_cat_sf"/>
</dbReference>
<dbReference type="InterPro" id="IPR015939">
    <property type="entry name" value="Fum_Rdtase/Succ_DH_flav-like_C"/>
</dbReference>